<proteinExistence type="predicted"/>
<name>A0ABW3XRX9_9ACTN</name>
<gene>
    <name evidence="2" type="ORF">ACFQ5X_38255</name>
</gene>
<dbReference type="RefSeq" id="WP_381236879.1">
    <property type="nucleotide sequence ID" value="NZ_JBHSKH010000038.1"/>
</dbReference>
<evidence type="ECO:0000313" key="3">
    <source>
        <dbReference type="Proteomes" id="UP001597058"/>
    </source>
</evidence>
<dbReference type="InterPro" id="IPR022074">
    <property type="entry name" value="DUF3626"/>
</dbReference>
<evidence type="ECO:0000256" key="1">
    <source>
        <dbReference type="SAM" id="MobiDB-lite"/>
    </source>
</evidence>
<accession>A0ABW3XRX9</accession>
<feature type="region of interest" description="Disordered" evidence="1">
    <location>
        <begin position="37"/>
        <end position="57"/>
    </location>
</feature>
<reference evidence="3" key="1">
    <citation type="journal article" date="2019" name="Int. J. Syst. Evol. Microbiol.">
        <title>The Global Catalogue of Microorganisms (GCM) 10K type strain sequencing project: providing services to taxonomists for standard genome sequencing and annotation.</title>
        <authorList>
            <consortium name="The Broad Institute Genomics Platform"/>
            <consortium name="The Broad Institute Genome Sequencing Center for Infectious Disease"/>
            <person name="Wu L."/>
            <person name="Ma J."/>
        </authorList>
    </citation>
    <scope>NUCLEOTIDE SEQUENCE [LARGE SCALE GENOMIC DNA]</scope>
    <source>
        <strain evidence="3">CGMCC 4.7020</strain>
    </source>
</reference>
<protein>
    <submittedName>
        <fullName evidence="2">DUF3626 domain-containing protein</fullName>
    </submittedName>
</protein>
<sequence length="57" mass="6128">MHFHPDRSAEGHLVLAQMVEDHVYRSQFVTGTSNAASSCCTARMPTTPPAPAQAKST</sequence>
<evidence type="ECO:0000313" key="2">
    <source>
        <dbReference type="EMBL" id="MFD1311636.1"/>
    </source>
</evidence>
<dbReference type="Proteomes" id="UP001597058">
    <property type="component" value="Unassembled WGS sequence"/>
</dbReference>
<dbReference type="EMBL" id="JBHTMM010000085">
    <property type="protein sequence ID" value="MFD1311636.1"/>
    <property type="molecule type" value="Genomic_DNA"/>
</dbReference>
<comment type="caution">
    <text evidence="2">The sequence shown here is derived from an EMBL/GenBank/DDBJ whole genome shotgun (WGS) entry which is preliminary data.</text>
</comment>
<organism evidence="2 3">
    <name type="scientific">Streptomyces kaempferi</name>
    <dbReference type="NCBI Taxonomy" id="333725"/>
    <lineage>
        <taxon>Bacteria</taxon>
        <taxon>Bacillati</taxon>
        <taxon>Actinomycetota</taxon>
        <taxon>Actinomycetes</taxon>
        <taxon>Kitasatosporales</taxon>
        <taxon>Streptomycetaceae</taxon>
        <taxon>Streptomyces</taxon>
    </lineage>
</organism>
<keyword evidence="3" id="KW-1185">Reference proteome</keyword>
<dbReference type="Pfam" id="PF12294">
    <property type="entry name" value="DUF3626"/>
    <property type="match status" value="1"/>
</dbReference>